<keyword evidence="3 9" id="KW-0436">Ligase</keyword>
<evidence type="ECO:0000256" key="9">
    <source>
        <dbReference type="HAMAP-Rule" id="MF_00123"/>
    </source>
</evidence>
<dbReference type="GO" id="GO:0016874">
    <property type="term" value="F:ligase activity"/>
    <property type="evidence" value="ECO:0007669"/>
    <property type="project" value="UniProtKB-KW"/>
</dbReference>
<feature type="domain" description="Arginyl tRNA synthetase N-terminal" evidence="12">
    <location>
        <begin position="3"/>
        <end position="91"/>
    </location>
</feature>
<dbReference type="EC" id="6.1.1.19" evidence="9"/>
<dbReference type="PRINTS" id="PR01038">
    <property type="entry name" value="TRNASYNTHARG"/>
</dbReference>
<proteinExistence type="inferred from homology"/>
<dbReference type="InterPro" id="IPR036695">
    <property type="entry name" value="Arg-tRNA-synth_N_sf"/>
</dbReference>
<evidence type="ECO:0000259" key="11">
    <source>
        <dbReference type="SMART" id="SM00836"/>
    </source>
</evidence>
<feature type="domain" description="DALR anticodon binding" evidence="11">
    <location>
        <begin position="463"/>
        <end position="584"/>
    </location>
</feature>
<dbReference type="SMART" id="SM00836">
    <property type="entry name" value="DALR_1"/>
    <property type="match status" value="1"/>
</dbReference>
<keyword evidence="14" id="KW-1185">Reference proteome</keyword>
<keyword evidence="2 9" id="KW-0963">Cytoplasm</keyword>
<dbReference type="SUPFAM" id="SSF52374">
    <property type="entry name" value="Nucleotidylyl transferase"/>
    <property type="match status" value="1"/>
</dbReference>
<dbReference type="Gene3D" id="3.30.1360.70">
    <property type="entry name" value="Arginyl tRNA synthetase N-terminal domain"/>
    <property type="match status" value="1"/>
</dbReference>
<gene>
    <name evidence="9 13" type="primary">argS</name>
    <name evidence="13" type="ORF">CleRT_15370</name>
</gene>
<comment type="catalytic activity">
    <reaction evidence="8 9">
        <text>tRNA(Arg) + L-arginine + ATP = L-arginyl-tRNA(Arg) + AMP + diphosphate</text>
        <dbReference type="Rhea" id="RHEA:20301"/>
        <dbReference type="Rhea" id="RHEA-COMP:9658"/>
        <dbReference type="Rhea" id="RHEA-COMP:9673"/>
        <dbReference type="ChEBI" id="CHEBI:30616"/>
        <dbReference type="ChEBI" id="CHEBI:32682"/>
        <dbReference type="ChEBI" id="CHEBI:33019"/>
        <dbReference type="ChEBI" id="CHEBI:78442"/>
        <dbReference type="ChEBI" id="CHEBI:78513"/>
        <dbReference type="ChEBI" id="CHEBI:456215"/>
        <dbReference type="EC" id="6.1.1.19"/>
    </reaction>
</comment>
<dbReference type="InterPro" id="IPR035684">
    <property type="entry name" value="ArgRS_core"/>
</dbReference>
<dbReference type="EMBL" id="CP011126">
    <property type="protein sequence ID" value="AKQ34012.1"/>
    <property type="molecule type" value="Genomic_DNA"/>
</dbReference>
<evidence type="ECO:0000256" key="6">
    <source>
        <dbReference type="ARBA" id="ARBA00022917"/>
    </source>
</evidence>
<dbReference type="CDD" id="cd00671">
    <property type="entry name" value="ArgRS_core"/>
    <property type="match status" value="1"/>
</dbReference>
<dbReference type="InterPro" id="IPR005148">
    <property type="entry name" value="Arg-tRNA-synth_N"/>
</dbReference>
<evidence type="ECO:0000256" key="8">
    <source>
        <dbReference type="ARBA" id="ARBA00049339"/>
    </source>
</evidence>
<evidence type="ECO:0000256" key="3">
    <source>
        <dbReference type="ARBA" id="ARBA00022598"/>
    </source>
</evidence>
<comment type="subunit">
    <text evidence="9">Monomer.</text>
</comment>
<dbReference type="SUPFAM" id="SSF47323">
    <property type="entry name" value="Anticodon-binding domain of a subclass of class I aminoacyl-tRNA synthetases"/>
    <property type="match status" value="1"/>
</dbReference>
<keyword evidence="7 9" id="KW-0030">Aminoacyl-tRNA synthetase</keyword>
<dbReference type="Proteomes" id="UP000063965">
    <property type="component" value="Chromosome"/>
</dbReference>
<dbReference type="HAMAP" id="MF_00123">
    <property type="entry name" value="Arg_tRNA_synth"/>
    <property type="match status" value="1"/>
</dbReference>
<dbReference type="PANTHER" id="PTHR11956:SF5">
    <property type="entry name" value="ARGININE--TRNA LIGASE, CYTOPLASMIC"/>
    <property type="match status" value="1"/>
</dbReference>
<dbReference type="Pfam" id="PF05746">
    <property type="entry name" value="DALR_1"/>
    <property type="match status" value="1"/>
</dbReference>
<dbReference type="InterPro" id="IPR001412">
    <property type="entry name" value="aa-tRNA-synth_I_CS"/>
</dbReference>
<accession>A0ABM5UVJ7</accession>
<dbReference type="InterPro" id="IPR009080">
    <property type="entry name" value="tRNAsynth_Ia_anticodon-bd"/>
</dbReference>
<evidence type="ECO:0000313" key="13">
    <source>
        <dbReference type="EMBL" id="AKQ34012.1"/>
    </source>
</evidence>
<dbReference type="PANTHER" id="PTHR11956">
    <property type="entry name" value="ARGINYL-TRNA SYNTHETASE"/>
    <property type="match status" value="1"/>
</dbReference>
<dbReference type="InterPro" id="IPR014729">
    <property type="entry name" value="Rossmann-like_a/b/a_fold"/>
</dbReference>
<dbReference type="InterPro" id="IPR001278">
    <property type="entry name" value="Arg-tRNA-ligase"/>
</dbReference>
<keyword evidence="6 9" id="KW-0648">Protein biosynthesis</keyword>
<dbReference type="Pfam" id="PF00750">
    <property type="entry name" value="tRNA-synt_1d"/>
    <property type="match status" value="1"/>
</dbReference>
<sequence length="584" mass="66128">MKKNLETLLNQAIEKLKAEGTLNPHLAPVLKVTHSQNPQYGDFTTNLALIMAKTAGLNSRVLAEKIVYALPSSSYITKVEIAGPGFINFYVAEGSHQKIIAAILEAGPHYGESRIGQGKRVHIEFVSANPTGPLHVGHGRGAAYGACVANLLKTIGYKVHREYYVNDAGRQMGILALSVWIRYLQQYKEDIALPQNAYQGQYIVDIAFGLKDKYGDRFLYSKEMIQDLLPTLDAEADPEGYLDAWVKVQKDVLKEDFTIIFDVALDNILGDIKNDLEEFGVVYDEWFPESRLIKKKLINEALDVLYQKGYFYEKNGAKWFLATALGDEKDRVLIRNNGVPTYFAADIAYHLYKFNQEYDLIIDIFGADHHGYIPRLRAFLQALGKSPAKLRTLLVQFAILYRGDKKISMSTRGGTFVTLRELRKEVGNDAARFFYIMRKPDQHLDFDLELAKSHSNENPVYYIQYAHTRICSVFRQLDVAQKKWNSAEGMANLDLLSSPYEKELLSTLSRYSEIMNTAAIQQSPHLLAHYLQTLANQFHAYYNAERFLIENDKLCNARLNVIAAVRQIIVNGLTLLGVSAPEEM</sequence>
<evidence type="ECO:0000259" key="12">
    <source>
        <dbReference type="SMART" id="SM01016"/>
    </source>
</evidence>
<dbReference type="InterPro" id="IPR008909">
    <property type="entry name" value="DALR_anticod-bd"/>
</dbReference>
<keyword evidence="4 9" id="KW-0547">Nucleotide-binding</keyword>
<reference evidence="13 14" key="1">
    <citation type="journal article" date="2015" name="Genome Biol. Evol.">
        <title>Distinctive Genome Reduction Rates Revealed by Genomic Analyses of Two Coxiella-Like Endosymbionts in Ticks.</title>
        <authorList>
            <person name="Gottlieb Y."/>
            <person name="Lalzar I."/>
            <person name="Klasson L."/>
        </authorList>
    </citation>
    <scope>NUCLEOTIDE SEQUENCE [LARGE SCALE GENOMIC DNA]</scope>
    <source>
        <strain evidence="13 14">CRt</strain>
    </source>
</reference>
<evidence type="ECO:0000256" key="1">
    <source>
        <dbReference type="ARBA" id="ARBA00005594"/>
    </source>
</evidence>
<evidence type="ECO:0000256" key="4">
    <source>
        <dbReference type="ARBA" id="ARBA00022741"/>
    </source>
</evidence>
<comment type="similarity">
    <text evidence="1 9 10">Belongs to the class-I aminoacyl-tRNA synthetase family.</text>
</comment>
<dbReference type="Gene3D" id="1.10.730.10">
    <property type="entry name" value="Isoleucyl-tRNA Synthetase, Domain 1"/>
    <property type="match status" value="1"/>
</dbReference>
<dbReference type="PROSITE" id="PS00178">
    <property type="entry name" value="AA_TRNA_LIGASE_I"/>
    <property type="match status" value="1"/>
</dbReference>
<evidence type="ECO:0000256" key="5">
    <source>
        <dbReference type="ARBA" id="ARBA00022840"/>
    </source>
</evidence>
<dbReference type="Gene3D" id="3.40.50.620">
    <property type="entry name" value="HUPs"/>
    <property type="match status" value="1"/>
</dbReference>
<dbReference type="NCBIfam" id="TIGR00456">
    <property type="entry name" value="argS"/>
    <property type="match status" value="1"/>
</dbReference>
<dbReference type="RefSeq" id="WP_048875694.1">
    <property type="nucleotide sequence ID" value="NZ_CP011126.1"/>
</dbReference>
<evidence type="ECO:0000256" key="7">
    <source>
        <dbReference type="ARBA" id="ARBA00023146"/>
    </source>
</evidence>
<evidence type="ECO:0000256" key="10">
    <source>
        <dbReference type="RuleBase" id="RU363038"/>
    </source>
</evidence>
<comment type="subcellular location">
    <subcellularLocation>
        <location evidence="9">Cytoplasm</location>
    </subcellularLocation>
</comment>
<name>A0ABM5UVJ7_9COXI</name>
<dbReference type="Pfam" id="PF03485">
    <property type="entry name" value="Arg_tRNA_synt_N"/>
    <property type="match status" value="1"/>
</dbReference>
<feature type="short sequence motif" description="'HIGH' region" evidence="9">
    <location>
        <begin position="128"/>
        <end position="138"/>
    </location>
</feature>
<dbReference type="SMART" id="SM01016">
    <property type="entry name" value="Arg_tRNA_synt_N"/>
    <property type="match status" value="1"/>
</dbReference>
<keyword evidence="5 9" id="KW-0067">ATP-binding</keyword>
<evidence type="ECO:0000313" key="14">
    <source>
        <dbReference type="Proteomes" id="UP000063965"/>
    </source>
</evidence>
<protein>
    <recommendedName>
        <fullName evidence="9">Arginine--tRNA ligase</fullName>
        <ecNumber evidence="9">6.1.1.19</ecNumber>
    </recommendedName>
    <alternativeName>
        <fullName evidence="9">Arginyl-tRNA synthetase</fullName>
        <shortName evidence="9">ArgRS</shortName>
    </alternativeName>
</protein>
<evidence type="ECO:0000256" key="2">
    <source>
        <dbReference type="ARBA" id="ARBA00022490"/>
    </source>
</evidence>
<organism evidence="13 14">
    <name type="scientific">Candidatus Coxiella mudrowiae</name>
    <dbReference type="NCBI Taxonomy" id="2054173"/>
    <lineage>
        <taxon>Bacteria</taxon>
        <taxon>Pseudomonadati</taxon>
        <taxon>Pseudomonadota</taxon>
        <taxon>Gammaproteobacteria</taxon>
        <taxon>Legionellales</taxon>
        <taxon>Coxiellaceae</taxon>
        <taxon>Coxiella</taxon>
    </lineage>
</organism>
<dbReference type="SUPFAM" id="SSF55190">
    <property type="entry name" value="Arginyl-tRNA synthetase (ArgRS), N-terminal 'additional' domain"/>
    <property type="match status" value="1"/>
</dbReference>